<evidence type="ECO:0000256" key="1">
    <source>
        <dbReference type="SAM" id="MobiDB-lite"/>
    </source>
</evidence>
<dbReference type="AlphaFoldDB" id="W4HBX9"/>
<feature type="region of interest" description="Disordered" evidence="1">
    <location>
        <begin position="1"/>
        <end position="65"/>
    </location>
</feature>
<organism evidence="2">
    <name type="scientific">Aphanomyces astaci</name>
    <name type="common">Crayfish plague agent</name>
    <dbReference type="NCBI Taxonomy" id="112090"/>
    <lineage>
        <taxon>Eukaryota</taxon>
        <taxon>Sar</taxon>
        <taxon>Stramenopiles</taxon>
        <taxon>Oomycota</taxon>
        <taxon>Saprolegniomycetes</taxon>
        <taxon>Saprolegniales</taxon>
        <taxon>Verrucalvaceae</taxon>
        <taxon>Aphanomyces</taxon>
    </lineage>
</organism>
<name>W4HBX9_APHAT</name>
<dbReference type="GeneID" id="20802158"/>
<feature type="compositionally biased region" description="Polar residues" evidence="1">
    <location>
        <begin position="30"/>
        <end position="39"/>
    </location>
</feature>
<feature type="region of interest" description="Disordered" evidence="1">
    <location>
        <begin position="78"/>
        <end position="104"/>
    </location>
</feature>
<feature type="compositionally biased region" description="Low complexity" evidence="1">
    <location>
        <begin position="1"/>
        <end position="15"/>
    </location>
</feature>
<evidence type="ECO:0000313" key="2">
    <source>
        <dbReference type="EMBL" id="ETV88613.1"/>
    </source>
</evidence>
<dbReference type="EMBL" id="KI913114">
    <property type="protein sequence ID" value="ETV88613.1"/>
    <property type="molecule type" value="Genomic_DNA"/>
</dbReference>
<accession>W4HBX9</accession>
<feature type="compositionally biased region" description="Low complexity" evidence="1">
    <location>
        <begin position="87"/>
        <end position="104"/>
    </location>
</feature>
<gene>
    <name evidence="2" type="ORF">H257_00162</name>
</gene>
<proteinExistence type="predicted"/>
<protein>
    <submittedName>
        <fullName evidence="2">Uncharacterized protein</fullName>
    </submittedName>
</protein>
<sequence>MTESTTTTSTHKTTTADASPANGCTARLVTLSSTGTSASPHIATRSSDDDAVSPKSRGQRREPVVTLPARYGHGFGVSLPSWHASKANQANSSRTSTSNASSAA</sequence>
<dbReference type="RefSeq" id="XP_009821013.1">
    <property type="nucleotide sequence ID" value="XM_009822711.1"/>
</dbReference>
<reference evidence="2" key="1">
    <citation type="submission" date="2013-12" db="EMBL/GenBank/DDBJ databases">
        <title>The Genome Sequence of Aphanomyces astaci APO3.</title>
        <authorList>
            <consortium name="The Broad Institute Genomics Platform"/>
            <person name="Russ C."/>
            <person name="Tyler B."/>
            <person name="van West P."/>
            <person name="Dieguez-Uribeondo J."/>
            <person name="Young S.K."/>
            <person name="Zeng Q."/>
            <person name="Gargeya S."/>
            <person name="Fitzgerald M."/>
            <person name="Abouelleil A."/>
            <person name="Alvarado L."/>
            <person name="Chapman S.B."/>
            <person name="Gainer-Dewar J."/>
            <person name="Goldberg J."/>
            <person name="Griggs A."/>
            <person name="Gujja S."/>
            <person name="Hansen M."/>
            <person name="Howarth C."/>
            <person name="Imamovic A."/>
            <person name="Ireland A."/>
            <person name="Larimer J."/>
            <person name="McCowan C."/>
            <person name="Murphy C."/>
            <person name="Pearson M."/>
            <person name="Poon T.W."/>
            <person name="Priest M."/>
            <person name="Roberts A."/>
            <person name="Saif S."/>
            <person name="Shea T."/>
            <person name="Sykes S."/>
            <person name="Wortman J."/>
            <person name="Nusbaum C."/>
            <person name="Birren B."/>
        </authorList>
    </citation>
    <scope>NUCLEOTIDE SEQUENCE [LARGE SCALE GENOMIC DNA]</scope>
    <source>
        <strain evidence="2">APO3</strain>
    </source>
</reference>
<dbReference type="VEuPathDB" id="FungiDB:H257_00162"/>